<dbReference type="PANTHER" id="PTHR24220">
    <property type="entry name" value="IMPORT ATP-BINDING PROTEIN"/>
    <property type="match status" value="1"/>
</dbReference>
<evidence type="ECO:0000256" key="5">
    <source>
        <dbReference type="ARBA" id="ARBA00022840"/>
    </source>
</evidence>
<dbReference type="RefSeq" id="WP_248157229.1">
    <property type="nucleotide sequence ID" value="NZ_JALNMJ010000016.1"/>
</dbReference>
<dbReference type="CDD" id="cd03256">
    <property type="entry name" value="ABC_PhnC_transporter"/>
    <property type="match status" value="1"/>
</dbReference>
<feature type="domain" description="ABC transporter" evidence="9">
    <location>
        <begin position="30"/>
        <end position="267"/>
    </location>
</feature>
<proteinExistence type="inferred from homology"/>
<evidence type="ECO:0000256" key="8">
    <source>
        <dbReference type="SAM" id="MobiDB-lite"/>
    </source>
</evidence>
<dbReference type="SUPFAM" id="SSF52540">
    <property type="entry name" value="P-loop containing nucleoside triphosphate hydrolases"/>
    <property type="match status" value="1"/>
</dbReference>
<evidence type="ECO:0000259" key="9">
    <source>
        <dbReference type="PROSITE" id="PS50893"/>
    </source>
</evidence>
<keyword evidence="2" id="KW-0813">Transport</keyword>
<comment type="similarity">
    <text evidence="1">Belongs to the ABC transporter superfamily.</text>
</comment>
<dbReference type="EMBL" id="JALNMJ010000016">
    <property type="protein sequence ID" value="MCK7614583.1"/>
    <property type="molecule type" value="Genomic_DNA"/>
</dbReference>
<dbReference type="Pfam" id="PF00005">
    <property type="entry name" value="ABC_tran"/>
    <property type="match status" value="1"/>
</dbReference>
<dbReference type="InterPro" id="IPR027417">
    <property type="entry name" value="P-loop_NTPase"/>
</dbReference>
<keyword evidence="4" id="KW-0547">Nucleotide-binding</keyword>
<dbReference type="PROSITE" id="PS00211">
    <property type="entry name" value="ABC_TRANSPORTER_1"/>
    <property type="match status" value="1"/>
</dbReference>
<keyword evidence="3" id="KW-1003">Cell membrane</keyword>
<accession>A0ABT0GYT1</accession>
<sequence>MMPQAQLQTVGASAPAVPEQPCAGGEACELRVDGLRKSFGKNRAVLQGVSFAVHRREAVALIGSNGAGKSTALRCALRLVEPDAGSLTLFDEDITSAKARRLRHIRAEVGFVFQKHNLVPRVSALTNVIHGNLGRAGGIRGWSQAFAPSHLRERAMACLERVGLADQARKRADQLSGGQSQRVAIARALMQDPKMIVADEPVASLDPVAGQEVMDLFHQLTREEGITLLFTSHNVQQALDYSDRVLALKQGAIVLDQRSANLSAADLGKHYG</sequence>
<name>A0ABT0GYT1_9HYPH</name>
<dbReference type="InterPro" id="IPR012693">
    <property type="entry name" value="ABC_transpr_PhnC"/>
</dbReference>
<protein>
    <submittedName>
        <fullName evidence="10">Phosphonate ABC transporter ATP-binding protein</fullName>
    </submittedName>
</protein>
<dbReference type="InterPro" id="IPR015854">
    <property type="entry name" value="ABC_transpr_LolD-like"/>
</dbReference>
<feature type="region of interest" description="Disordered" evidence="8">
    <location>
        <begin position="1"/>
        <end position="20"/>
    </location>
</feature>
<evidence type="ECO:0000256" key="2">
    <source>
        <dbReference type="ARBA" id="ARBA00022448"/>
    </source>
</evidence>
<dbReference type="InterPro" id="IPR003593">
    <property type="entry name" value="AAA+_ATPase"/>
</dbReference>
<keyword evidence="6" id="KW-1278">Translocase</keyword>
<evidence type="ECO:0000256" key="1">
    <source>
        <dbReference type="ARBA" id="ARBA00005417"/>
    </source>
</evidence>
<evidence type="ECO:0000256" key="4">
    <source>
        <dbReference type="ARBA" id="ARBA00022741"/>
    </source>
</evidence>
<dbReference type="InterPro" id="IPR003439">
    <property type="entry name" value="ABC_transporter-like_ATP-bd"/>
</dbReference>
<evidence type="ECO:0000256" key="3">
    <source>
        <dbReference type="ARBA" id="ARBA00022475"/>
    </source>
</evidence>
<gene>
    <name evidence="10" type="primary">phnC</name>
    <name evidence="10" type="ORF">M0H32_20635</name>
</gene>
<evidence type="ECO:0000256" key="7">
    <source>
        <dbReference type="ARBA" id="ARBA00023136"/>
    </source>
</evidence>
<feature type="compositionally biased region" description="Polar residues" evidence="8">
    <location>
        <begin position="1"/>
        <end position="11"/>
    </location>
</feature>
<dbReference type="SMART" id="SM00382">
    <property type="entry name" value="AAA"/>
    <property type="match status" value="1"/>
</dbReference>
<organism evidence="10 11">
    <name type="scientific">Roseibium sediminicola</name>
    <dbReference type="NCBI Taxonomy" id="2933272"/>
    <lineage>
        <taxon>Bacteria</taxon>
        <taxon>Pseudomonadati</taxon>
        <taxon>Pseudomonadota</taxon>
        <taxon>Alphaproteobacteria</taxon>
        <taxon>Hyphomicrobiales</taxon>
        <taxon>Stappiaceae</taxon>
        <taxon>Roseibium</taxon>
    </lineage>
</organism>
<dbReference type="InterPro" id="IPR017871">
    <property type="entry name" value="ABC_transporter-like_CS"/>
</dbReference>
<keyword evidence="11" id="KW-1185">Reference proteome</keyword>
<dbReference type="Proteomes" id="UP001431221">
    <property type="component" value="Unassembled WGS sequence"/>
</dbReference>
<dbReference type="NCBIfam" id="TIGR02315">
    <property type="entry name" value="ABC_phnC"/>
    <property type="match status" value="1"/>
</dbReference>
<keyword evidence="5 10" id="KW-0067">ATP-binding</keyword>
<evidence type="ECO:0000256" key="6">
    <source>
        <dbReference type="ARBA" id="ARBA00022967"/>
    </source>
</evidence>
<comment type="caution">
    <text evidence="10">The sequence shown here is derived from an EMBL/GenBank/DDBJ whole genome shotgun (WGS) entry which is preliminary data.</text>
</comment>
<dbReference type="GO" id="GO:0005524">
    <property type="term" value="F:ATP binding"/>
    <property type="evidence" value="ECO:0007669"/>
    <property type="project" value="UniProtKB-KW"/>
</dbReference>
<evidence type="ECO:0000313" key="11">
    <source>
        <dbReference type="Proteomes" id="UP001431221"/>
    </source>
</evidence>
<dbReference type="Gene3D" id="3.40.50.300">
    <property type="entry name" value="P-loop containing nucleotide triphosphate hydrolases"/>
    <property type="match status" value="1"/>
</dbReference>
<keyword evidence="7" id="KW-0472">Membrane</keyword>
<dbReference type="PROSITE" id="PS50893">
    <property type="entry name" value="ABC_TRANSPORTER_2"/>
    <property type="match status" value="1"/>
</dbReference>
<dbReference type="PANTHER" id="PTHR24220:SF659">
    <property type="entry name" value="TRANSPORTER, PUTATIVE-RELATED"/>
    <property type="match status" value="1"/>
</dbReference>
<reference evidence="10" key="1">
    <citation type="submission" date="2022-04" db="EMBL/GenBank/DDBJ databases">
        <title>Roseibium sp. CAU 1639 isolated from mud.</title>
        <authorList>
            <person name="Kim W."/>
        </authorList>
    </citation>
    <scope>NUCLEOTIDE SEQUENCE</scope>
    <source>
        <strain evidence="10">CAU 1639</strain>
    </source>
</reference>
<evidence type="ECO:0000313" key="10">
    <source>
        <dbReference type="EMBL" id="MCK7614583.1"/>
    </source>
</evidence>